<feature type="compositionally biased region" description="Basic and acidic residues" evidence="1">
    <location>
        <begin position="9"/>
        <end position="20"/>
    </location>
</feature>
<feature type="compositionally biased region" description="Polar residues" evidence="1">
    <location>
        <begin position="21"/>
        <end position="31"/>
    </location>
</feature>
<evidence type="ECO:0000313" key="2">
    <source>
        <dbReference type="EMBL" id="KAB8297846.1"/>
    </source>
</evidence>
<feature type="compositionally biased region" description="Polar residues" evidence="1">
    <location>
        <begin position="57"/>
        <end position="84"/>
    </location>
</feature>
<sequence>MSSLPVPIKSRDEAHLRDSISRSPFSTSFRSGSPIARESLARDLAECPADEVETPEQNECTSSGDESSEASTTRQMEAQHSMTHSYRRPGFVAFGGTRPAVTPQFKDTACMVNQEGKTRVKE</sequence>
<proteinExistence type="predicted"/>
<keyword evidence="3" id="KW-1185">Reference proteome</keyword>
<dbReference type="OrthoDB" id="2126698at2759"/>
<accession>A0A5N6K5N4</accession>
<organism evidence="2 3">
    <name type="scientific">Monilinia laxa</name>
    <name type="common">Brown rot fungus</name>
    <name type="synonym">Sclerotinia laxa</name>
    <dbReference type="NCBI Taxonomy" id="61186"/>
    <lineage>
        <taxon>Eukaryota</taxon>
        <taxon>Fungi</taxon>
        <taxon>Dikarya</taxon>
        <taxon>Ascomycota</taxon>
        <taxon>Pezizomycotina</taxon>
        <taxon>Leotiomycetes</taxon>
        <taxon>Helotiales</taxon>
        <taxon>Sclerotiniaceae</taxon>
        <taxon>Monilinia</taxon>
    </lineage>
</organism>
<feature type="region of interest" description="Disordered" evidence="1">
    <location>
        <begin position="1"/>
        <end position="34"/>
    </location>
</feature>
<evidence type="ECO:0000256" key="1">
    <source>
        <dbReference type="SAM" id="MobiDB-lite"/>
    </source>
</evidence>
<evidence type="ECO:0000313" key="3">
    <source>
        <dbReference type="Proteomes" id="UP000326757"/>
    </source>
</evidence>
<reference evidence="2 3" key="1">
    <citation type="submission" date="2019-06" db="EMBL/GenBank/DDBJ databases">
        <title>Genome Sequence of the Brown Rot Fungal Pathogen Monilinia laxa.</title>
        <authorList>
            <person name="De Miccolis Angelini R.M."/>
            <person name="Landi L."/>
            <person name="Abate D."/>
            <person name="Pollastro S."/>
            <person name="Romanazzi G."/>
            <person name="Faretra F."/>
        </authorList>
    </citation>
    <scope>NUCLEOTIDE SEQUENCE [LARGE SCALE GENOMIC DNA]</scope>
    <source>
        <strain evidence="2 3">Mlax316</strain>
    </source>
</reference>
<gene>
    <name evidence="2" type="ORF">EYC80_001642</name>
</gene>
<feature type="region of interest" description="Disordered" evidence="1">
    <location>
        <begin position="47"/>
        <end position="90"/>
    </location>
</feature>
<name>A0A5N6K5N4_MONLA</name>
<comment type="caution">
    <text evidence="2">The sequence shown here is derived from an EMBL/GenBank/DDBJ whole genome shotgun (WGS) entry which is preliminary data.</text>
</comment>
<protein>
    <submittedName>
        <fullName evidence="2">Uncharacterized protein</fullName>
    </submittedName>
</protein>
<dbReference type="Proteomes" id="UP000326757">
    <property type="component" value="Unassembled WGS sequence"/>
</dbReference>
<dbReference type="AlphaFoldDB" id="A0A5N6K5N4"/>
<dbReference type="EMBL" id="VIGI01000007">
    <property type="protein sequence ID" value="KAB8297846.1"/>
    <property type="molecule type" value="Genomic_DNA"/>
</dbReference>